<reference evidence="3" key="1">
    <citation type="journal article" date="2019" name="Int. J. Syst. Evol. Microbiol.">
        <title>The Global Catalogue of Microorganisms (GCM) 10K type strain sequencing project: providing services to taxonomists for standard genome sequencing and annotation.</title>
        <authorList>
            <consortium name="The Broad Institute Genomics Platform"/>
            <consortium name="The Broad Institute Genome Sequencing Center for Infectious Disease"/>
            <person name="Wu L."/>
            <person name="Ma J."/>
        </authorList>
    </citation>
    <scope>NUCLEOTIDE SEQUENCE [LARGE SCALE GENOMIC DNA]</scope>
    <source>
        <strain evidence="3">KCTC 22671</strain>
    </source>
</reference>
<name>A0ABW5YL26_9FLAO</name>
<sequence>MKKTKLHAKKMLAFSAFLFMFSCSQETEIIEGSENATTSVQTSESDLMLQKTSSGATILRGPERHIGNGMIRSWFTLNLQTNTPQELGVEMTASALTGLSNDGEEHINPIYTTPHPLAKKITALDHIGINWEGQGHFGPPPYGGMSPTGFFKVPHFDIHFYFISFAEREAIYKDTTVESIQLFNNFPDNCFLPNGYFIVPINVNPNGGNYAKVGKHWVPPLPLPSPQLTHLMTYGTYNYKIAFVETQVSLPFLESGVDYEGEYTQPVNFQKSNYYPTKYKIRHNTENGKIYITLTNFVYREASSNCE</sequence>
<dbReference type="InterPro" id="IPR033786">
    <property type="entry name" value="TTHB210-like"/>
</dbReference>
<evidence type="ECO:0000256" key="1">
    <source>
        <dbReference type="SAM" id="SignalP"/>
    </source>
</evidence>
<dbReference type="Proteomes" id="UP001597534">
    <property type="component" value="Unassembled WGS sequence"/>
</dbReference>
<dbReference type="CDD" id="cd11669">
    <property type="entry name" value="TTHB210-like"/>
    <property type="match status" value="1"/>
</dbReference>
<organism evidence="2 3">
    <name type="scientific">Flavobacterium chuncheonense</name>
    <dbReference type="NCBI Taxonomy" id="2026653"/>
    <lineage>
        <taxon>Bacteria</taxon>
        <taxon>Pseudomonadati</taxon>
        <taxon>Bacteroidota</taxon>
        <taxon>Flavobacteriia</taxon>
        <taxon>Flavobacteriales</taxon>
        <taxon>Flavobacteriaceae</taxon>
        <taxon>Flavobacterium</taxon>
    </lineage>
</organism>
<dbReference type="RefSeq" id="WP_379810759.1">
    <property type="nucleotide sequence ID" value="NZ_JBHUPC010000012.1"/>
</dbReference>
<feature type="chain" id="PRO_5046362378" description="DUF5602 domain-containing protein" evidence="1">
    <location>
        <begin position="25"/>
        <end position="307"/>
    </location>
</feature>
<accession>A0ABW5YL26</accession>
<evidence type="ECO:0008006" key="4">
    <source>
        <dbReference type="Google" id="ProtNLM"/>
    </source>
</evidence>
<evidence type="ECO:0000313" key="2">
    <source>
        <dbReference type="EMBL" id="MFD2891205.1"/>
    </source>
</evidence>
<proteinExistence type="predicted"/>
<gene>
    <name evidence="2" type="ORF">ACFS5J_04165</name>
</gene>
<keyword evidence="3" id="KW-1185">Reference proteome</keyword>
<evidence type="ECO:0000313" key="3">
    <source>
        <dbReference type="Proteomes" id="UP001597534"/>
    </source>
</evidence>
<dbReference type="PROSITE" id="PS51257">
    <property type="entry name" value="PROKAR_LIPOPROTEIN"/>
    <property type="match status" value="1"/>
</dbReference>
<protein>
    <recommendedName>
        <fullName evidence="4">DUF5602 domain-containing protein</fullName>
    </recommendedName>
</protein>
<dbReference type="EMBL" id="JBHUPC010000012">
    <property type="protein sequence ID" value="MFD2891205.1"/>
    <property type="molecule type" value="Genomic_DNA"/>
</dbReference>
<comment type="caution">
    <text evidence="2">The sequence shown here is derived from an EMBL/GenBank/DDBJ whole genome shotgun (WGS) entry which is preliminary data.</text>
</comment>
<keyword evidence="1" id="KW-0732">Signal</keyword>
<feature type="signal peptide" evidence="1">
    <location>
        <begin position="1"/>
        <end position="24"/>
    </location>
</feature>